<protein>
    <submittedName>
        <fullName evidence="1">Uncharacterized protein</fullName>
    </submittedName>
</protein>
<accession>A0A5J4KAF0</accession>
<evidence type="ECO:0000313" key="1">
    <source>
        <dbReference type="EMBL" id="GER83650.1"/>
    </source>
</evidence>
<sequence>MVCPECHASCAPEDQRCPACGAELVIPVSRSLVTRPRPALAPQRRQWPALLRGPVQGVAAGVGALAVGVGLELLRRRLIALLVRPAGARHQAAQVLPLLSHLKPLGPVASEKAPKLPRGYEIHETVVYVERVIRRRS</sequence>
<dbReference type="AlphaFoldDB" id="A0A5J4KAF0"/>
<gene>
    <name evidence="1" type="ORF">KTAU_22870</name>
</gene>
<comment type="caution">
    <text evidence="1">The sequence shown here is derived from an EMBL/GenBank/DDBJ whole genome shotgun (WGS) entry which is preliminary data.</text>
</comment>
<dbReference type="Proteomes" id="UP000334820">
    <property type="component" value="Unassembled WGS sequence"/>
</dbReference>
<keyword evidence="2" id="KW-1185">Reference proteome</keyword>
<dbReference type="RefSeq" id="WP_151728398.1">
    <property type="nucleotide sequence ID" value="NZ_BKZV01000003.1"/>
</dbReference>
<proteinExistence type="predicted"/>
<name>A0A5J4KAF0_9CHLR</name>
<evidence type="ECO:0000313" key="2">
    <source>
        <dbReference type="Proteomes" id="UP000334820"/>
    </source>
</evidence>
<organism evidence="1 2">
    <name type="scientific">Thermogemmatispora aurantia</name>
    <dbReference type="NCBI Taxonomy" id="2045279"/>
    <lineage>
        <taxon>Bacteria</taxon>
        <taxon>Bacillati</taxon>
        <taxon>Chloroflexota</taxon>
        <taxon>Ktedonobacteria</taxon>
        <taxon>Thermogemmatisporales</taxon>
        <taxon>Thermogemmatisporaceae</taxon>
        <taxon>Thermogemmatispora</taxon>
    </lineage>
</organism>
<reference evidence="1 2" key="1">
    <citation type="journal article" date="2019" name="Int. J. Syst. Evol. Microbiol.">
        <title>Thermogemmatispora aurantia sp. nov. and Thermogemmatispora argillosa sp. nov., within the class Ktedonobacteria, and emended description of the genus Thermogemmatispora.</title>
        <authorList>
            <person name="Zheng Y."/>
            <person name="Wang C.M."/>
            <person name="Sakai Y."/>
            <person name="Abe K."/>
            <person name="Yokota A."/>
            <person name="Yabe S."/>
        </authorList>
    </citation>
    <scope>NUCLEOTIDE SEQUENCE [LARGE SCALE GENOMIC DNA]</scope>
    <source>
        <strain evidence="1 2">A1-2</strain>
    </source>
</reference>
<dbReference type="EMBL" id="BKZV01000003">
    <property type="protein sequence ID" value="GER83650.1"/>
    <property type="molecule type" value="Genomic_DNA"/>
</dbReference>